<accession>A0A0C1ZAT3</accession>
<dbReference type="SUPFAM" id="SSF55909">
    <property type="entry name" value="Pentein"/>
    <property type="match status" value="1"/>
</dbReference>
<dbReference type="RefSeq" id="WP_052552927.1">
    <property type="nucleotide sequence ID" value="NZ_JMCC02000066.1"/>
</dbReference>
<dbReference type="AlphaFoldDB" id="A0A0C1ZAT3"/>
<organism evidence="2 3">
    <name type="scientific">Enhygromyxa salina</name>
    <dbReference type="NCBI Taxonomy" id="215803"/>
    <lineage>
        <taxon>Bacteria</taxon>
        <taxon>Pseudomonadati</taxon>
        <taxon>Myxococcota</taxon>
        <taxon>Polyangia</taxon>
        <taxon>Nannocystales</taxon>
        <taxon>Nannocystaceae</taxon>
        <taxon>Enhygromyxa</taxon>
    </lineage>
</organism>
<reference evidence="2 3" key="1">
    <citation type="submission" date="2014-12" db="EMBL/GenBank/DDBJ databases">
        <title>Genome assembly of Enhygromyxa salina DSM 15201.</title>
        <authorList>
            <person name="Sharma G."/>
            <person name="Subramanian S."/>
        </authorList>
    </citation>
    <scope>NUCLEOTIDE SEQUENCE [LARGE SCALE GENOMIC DNA]</scope>
    <source>
        <strain evidence="2 3">DSM 15201</strain>
    </source>
</reference>
<protein>
    <submittedName>
        <fullName evidence="2">Agmatine deiminase</fullName>
    </submittedName>
</protein>
<evidence type="ECO:0000313" key="3">
    <source>
        <dbReference type="Proteomes" id="UP000031599"/>
    </source>
</evidence>
<dbReference type="GO" id="GO:0009446">
    <property type="term" value="P:putrescine biosynthetic process"/>
    <property type="evidence" value="ECO:0007669"/>
    <property type="project" value="InterPro"/>
</dbReference>
<dbReference type="GO" id="GO:0047632">
    <property type="term" value="F:agmatine deiminase activity"/>
    <property type="evidence" value="ECO:0007669"/>
    <property type="project" value="TreeGrafter"/>
</dbReference>
<dbReference type="PANTHER" id="PTHR31377">
    <property type="entry name" value="AGMATINE DEIMINASE-RELATED"/>
    <property type="match status" value="1"/>
</dbReference>
<dbReference type="Gene3D" id="3.75.10.10">
    <property type="entry name" value="L-arginine/glycine Amidinotransferase, Chain A"/>
    <property type="match status" value="1"/>
</dbReference>
<evidence type="ECO:0000256" key="1">
    <source>
        <dbReference type="ARBA" id="ARBA00022801"/>
    </source>
</evidence>
<dbReference type="EMBL" id="JMCC02000066">
    <property type="protein sequence ID" value="KIG14744.1"/>
    <property type="molecule type" value="Genomic_DNA"/>
</dbReference>
<dbReference type="PANTHER" id="PTHR31377:SF0">
    <property type="entry name" value="AGMATINE DEIMINASE-RELATED"/>
    <property type="match status" value="1"/>
</dbReference>
<keyword evidence="1" id="KW-0378">Hydrolase</keyword>
<dbReference type="Pfam" id="PF04371">
    <property type="entry name" value="PAD_porph"/>
    <property type="match status" value="1"/>
</dbReference>
<evidence type="ECO:0000313" key="2">
    <source>
        <dbReference type="EMBL" id="KIG14744.1"/>
    </source>
</evidence>
<dbReference type="InterPro" id="IPR007466">
    <property type="entry name" value="Peptidyl-Arg-deiminase_porph"/>
</dbReference>
<proteinExistence type="predicted"/>
<name>A0A0C1ZAT3_9BACT</name>
<sequence>MNPSLLLTTLLGGTLDPSLLRPADAIPGQVPDAVVVLSEAPDDRRLRGDFEIPGRVLLVFTADWPRATARIAEQVLDSGAGLALVADAGSSPAAYARFVNELTQPSRGRVEAHTDRVDTPWVRDWGPLQLHREGRSPAALWLDAQHPGDGREHDDAAPRWIADHHGVDLLALPWALDGGAFISDGAGLCVLSFEYLELRGITKGDPVGAAVLGQLLGGLGCRATALIPTLLDEHTKHVDMIAQFVGPNRLMIASIEDPHGPSEDALRLAAAELGIRQAARALGRSLEIIPVPTPPSTPGHNPRTHVNGLRLADRYLMPGYPELGQDLEDRARAAVQLAVAEVPVVVVDASEMIAAGGAIHCAALGLFVP</sequence>
<comment type="caution">
    <text evidence="2">The sequence shown here is derived from an EMBL/GenBank/DDBJ whole genome shotgun (WGS) entry which is preliminary data.</text>
</comment>
<gene>
    <name evidence="2" type="ORF">DB30_06330</name>
</gene>
<dbReference type="GO" id="GO:0004668">
    <property type="term" value="F:protein-arginine deiminase activity"/>
    <property type="evidence" value="ECO:0007669"/>
    <property type="project" value="InterPro"/>
</dbReference>
<dbReference type="Proteomes" id="UP000031599">
    <property type="component" value="Unassembled WGS sequence"/>
</dbReference>